<evidence type="ECO:0000313" key="8">
    <source>
        <dbReference type="Proteomes" id="UP000293623"/>
    </source>
</evidence>
<evidence type="ECO:0000259" key="6">
    <source>
        <dbReference type="Pfam" id="PF04932"/>
    </source>
</evidence>
<feature type="transmembrane region" description="Helical" evidence="5">
    <location>
        <begin position="412"/>
        <end position="432"/>
    </location>
</feature>
<dbReference type="EMBL" id="SDPV01000001">
    <property type="protein sequence ID" value="RXZ66354.1"/>
    <property type="molecule type" value="Genomic_DNA"/>
</dbReference>
<comment type="caution">
    <text evidence="7">The sequence shown here is derived from an EMBL/GenBank/DDBJ whole genome shotgun (WGS) entry which is preliminary data.</text>
</comment>
<feature type="domain" description="O-antigen ligase-related" evidence="6">
    <location>
        <begin position="227"/>
        <end position="367"/>
    </location>
</feature>
<evidence type="ECO:0000256" key="5">
    <source>
        <dbReference type="SAM" id="Phobius"/>
    </source>
</evidence>
<dbReference type="RefSeq" id="WP_129523828.1">
    <property type="nucleotide sequence ID" value="NZ_SDPV01000001.1"/>
</dbReference>
<keyword evidence="2 5" id="KW-0812">Transmembrane</keyword>
<dbReference type="InterPro" id="IPR051533">
    <property type="entry name" value="WaaL-like"/>
</dbReference>
<feature type="transmembrane region" description="Helical" evidence="5">
    <location>
        <begin position="193"/>
        <end position="210"/>
    </location>
</feature>
<feature type="transmembrane region" description="Helical" evidence="5">
    <location>
        <begin position="32"/>
        <end position="54"/>
    </location>
</feature>
<dbReference type="OrthoDB" id="8479685at2"/>
<dbReference type="GO" id="GO:0016020">
    <property type="term" value="C:membrane"/>
    <property type="evidence" value="ECO:0007669"/>
    <property type="project" value="UniProtKB-SubCell"/>
</dbReference>
<sequence length="453" mass="47749">MSFTREANGIALATRLFGGPNSDWRGTAHWHVFTAMSALLLAAPAFAVAGWVFTPTSPAVLFYALPIVVAELLVITLAIIAGFDLRATILRLHPITRVGAGVWLAVVLFANLVAAPVPAAALPLLFTTLVHATFAIALWSLVTTRWAPRQKDFLCCAAAGAGLFGVVFTAIVLAELDNPAFDWVGVGIGITNIRQLGFYGVTLSGIALGFGGSARGWHRVLAAIGATLGFWLTILSGSRIALAAAILAAIIIGVLSKSEWRRSLAAQVTLALAVAIPASYLLVPHEAWGFDRIIDRSFASDDPDEYTSGRLTIWMETSSAILQNPLLGHGEGQFRSQIEAAGNGLNHPHNALLQFLYQWGLAGTLALAAMLSATARRLRSALTESRSDTELAAVGALVGLLSTAMLEGALYHVYPVMIVLLCMAILNAAVSTKPSAPAPARMATQSARVALGK</sequence>
<keyword evidence="8" id="KW-1185">Reference proteome</keyword>
<dbReference type="GO" id="GO:0016874">
    <property type="term" value="F:ligase activity"/>
    <property type="evidence" value="ECO:0007669"/>
    <property type="project" value="UniProtKB-KW"/>
</dbReference>
<evidence type="ECO:0000256" key="1">
    <source>
        <dbReference type="ARBA" id="ARBA00004141"/>
    </source>
</evidence>
<dbReference type="Proteomes" id="UP000293623">
    <property type="component" value="Unassembled WGS sequence"/>
</dbReference>
<proteinExistence type="predicted"/>
<dbReference type="PANTHER" id="PTHR37422">
    <property type="entry name" value="TEICHURONIC ACID BIOSYNTHESIS PROTEIN TUAE"/>
    <property type="match status" value="1"/>
</dbReference>
<organism evidence="7 8">
    <name type="scientific">Pelagerythrobacter rhizovicinus</name>
    <dbReference type="NCBI Taxonomy" id="2268576"/>
    <lineage>
        <taxon>Bacteria</taxon>
        <taxon>Pseudomonadati</taxon>
        <taxon>Pseudomonadota</taxon>
        <taxon>Alphaproteobacteria</taxon>
        <taxon>Sphingomonadales</taxon>
        <taxon>Erythrobacteraceae</taxon>
        <taxon>Pelagerythrobacter</taxon>
    </lineage>
</organism>
<evidence type="ECO:0000256" key="3">
    <source>
        <dbReference type="ARBA" id="ARBA00022989"/>
    </source>
</evidence>
<feature type="transmembrane region" description="Helical" evidence="5">
    <location>
        <begin position="264"/>
        <end position="283"/>
    </location>
</feature>
<keyword evidence="3 5" id="KW-1133">Transmembrane helix</keyword>
<dbReference type="PANTHER" id="PTHR37422:SF13">
    <property type="entry name" value="LIPOPOLYSACCHARIDE BIOSYNTHESIS PROTEIN PA4999-RELATED"/>
    <property type="match status" value="1"/>
</dbReference>
<comment type="subcellular location">
    <subcellularLocation>
        <location evidence="1">Membrane</location>
        <topology evidence="1">Multi-pass membrane protein</topology>
    </subcellularLocation>
</comment>
<evidence type="ECO:0000256" key="4">
    <source>
        <dbReference type="ARBA" id="ARBA00023136"/>
    </source>
</evidence>
<dbReference type="Pfam" id="PF04932">
    <property type="entry name" value="Wzy_C"/>
    <property type="match status" value="1"/>
</dbReference>
<feature type="transmembrane region" description="Helical" evidence="5">
    <location>
        <begin position="120"/>
        <end position="141"/>
    </location>
</feature>
<feature type="transmembrane region" description="Helical" evidence="5">
    <location>
        <begin position="153"/>
        <end position="173"/>
    </location>
</feature>
<evidence type="ECO:0000256" key="2">
    <source>
        <dbReference type="ARBA" id="ARBA00022692"/>
    </source>
</evidence>
<dbReference type="InterPro" id="IPR007016">
    <property type="entry name" value="O-antigen_ligase-rel_domated"/>
</dbReference>
<accession>A0A4Q2KM03</accession>
<keyword evidence="7" id="KW-0436">Ligase</keyword>
<feature type="transmembrane region" description="Helical" evidence="5">
    <location>
        <begin position="240"/>
        <end position="257"/>
    </location>
</feature>
<feature type="transmembrane region" description="Helical" evidence="5">
    <location>
        <begin position="217"/>
        <end position="234"/>
    </location>
</feature>
<name>A0A4Q2KM03_9SPHN</name>
<feature type="transmembrane region" description="Helical" evidence="5">
    <location>
        <begin position="355"/>
        <end position="375"/>
    </location>
</feature>
<keyword evidence="4 5" id="KW-0472">Membrane</keyword>
<evidence type="ECO:0000313" key="7">
    <source>
        <dbReference type="EMBL" id="RXZ66354.1"/>
    </source>
</evidence>
<gene>
    <name evidence="7" type="ORF">ETX26_06575</name>
</gene>
<reference evidence="7 8" key="1">
    <citation type="submission" date="2019-01" db="EMBL/GenBank/DDBJ databases">
        <title>Altererythrobacter rhizovicinus sp. nov., isolated from the rhizosphere soil of Haloxylon ammodendron.</title>
        <authorList>
            <person name="Li H.-P."/>
            <person name="Gou J.-Y."/>
            <person name="Yao D."/>
            <person name="Han Q.-Q."/>
            <person name="Shao K.-Z."/>
            <person name="Zhao Q."/>
            <person name="Zhang J.-L."/>
        </authorList>
    </citation>
    <scope>NUCLEOTIDE SEQUENCE [LARGE SCALE GENOMIC DNA]</scope>
    <source>
        <strain evidence="7 8">AY-3R</strain>
    </source>
</reference>
<feature type="transmembrane region" description="Helical" evidence="5">
    <location>
        <begin position="95"/>
        <end position="114"/>
    </location>
</feature>
<dbReference type="AlphaFoldDB" id="A0A4Q2KM03"/>
<protein>
    <submittedName>
        <fullName evidence="7">O-antigen ligase family protein</fullName>
    </submittedName>
</protein>
<feature type="transmembrane region" description="Helical" evidence="5">
    <location>
        <begin position="60"/>
        <end position="83"/>
    </location>
</feature>